<name>A0A6A6PYR1_9PEZI</name>
<proteinExistence type="inferred from homology"/>
<reference evidence="12" key="1">
    <citation type="journal article" date="2020" name="Stud. Mycol.">
        <title>101 Dothideomycetes genomes: a test case for predicting lifestyles and emergence of pathogens.</title>
        <authorList>
            <person name="Haridas S."/>
            <person name="Albert R."/>
            <person name="Binder M."/>
            <person name="Bloem J."/>
            <person name="Labutti K."/>
            <person name="Salamov A."/>
            <person name="Andreopoulos B."/>
            <person name="Baker S."/>
            <person name="Barry K."/>
            <person name="Bills G."/>
            <person name="Bluhm B."/>
            <person name="Cannon C."/>
            <person name="Castanera R."/>
            <person name="Culley D."/>
            <person name="Daum C."/>
            <person name="Ezra D."/>
            <person name="Gonzalez J."/>
            <person name="Henrissat B."/>
            <person name="Kuo A."/>
            <person name="Liang C."/>
            <person name="Lipzen A."/>
            <person name="Lutzoni F."/>
            <person name="Magnuson J."/>
            <person name="Mondo S."/>
            <person name="Nolan M."/>
            <person name="Ohm R."/>
            <person name="Pangilinan J."/>
            <person name="Park H.-J."/>
            <person name="Ramirez L."/>
            <person name="Alfaro M."/>
            <person name="Sun H."/>
            <person name="Tritt A."/>
            <person name="Yoshinaga Y."/>
            <person name="Zwiers L.-H."/>
            <person name="Turgeon B."/>
            <person name="Goodwin S."/>
            <person name="Spatafora J."/>
            <person name="Crous P."/>
            <person name="Grigoriev I."/>
        </authorList>
    </citation>
    <scope>NUCLEOTIDE SEQUENCE</scope>
    <source>
        <strain evidence="12">CBS 113389</strain>
    </source>
</reference>
<evidence type="ECO:0000256" key="8">
    <source>
        <dbReference type="ARBA" id="ARBA00023128"/>
    </source>
</evidence>
<dbReference type="InterPro" id="IPR013261">
    <property type="entry name" value="Tim21"/>
</dbReference>
<evidence type="ECO:0000256" key="1">
    <source>
        <dbReference type="ARBA" id="ARBA00004434"/>
    </source>
</evidence>
<keyword evidence="13" id="KW-1185">Reference proteome</keyword>
<feature type="transmembrane region" description="Helical" evidence="11">
    <location>
        <begin position="86"/>
        <end position="107"/>
    </location>
</feature>
<dbReference type="Proteomes" id="UP000799767">
    <property type="component" value="Unassembled WGS sequence"/>
</dbReference>
<dbReference type="EMBL" id="MU001633">
    <property type="protein sequence ID" value="KAF2484891.1"/>
    <property type="molecule type" value="Genomic_DNA"/>
</dbReference>
<dbReference type="AlphaFoldDB" id="A0A6A6PYR1"/>
<comment type="function">
    <text evidence="10">Essential component of the TIM23 complex, a complex that mediates the translocation of transit peptide-containing proteins across the mitochondrial inner membrane. Required to keep the TOM and the TIM23 complexes in close contact. At some point, it is released from the TOM23 complex to allow protein translocation into the mitochondrial matrix.</text>
</comment>
<evidence type="ECO:0000256" key="10">
    <source>
        <dbReference type="ARBA" id="ARBA00060204"/>
    </source>
</evidence>
<gene>
    <name evidence="12" type="ORF">BDY17DRAFT_321785</name>
</gene>
<dbReference type="PANTHER" id="PTHR13032:SF6">
    <property type="entry name" value="MITOCHONDRIAL IMPORT INNER MEMBRANE TRANSLOCASE SUBUNIT TIM21"/>
    <property type="match status" value="1"/>
</dbReference>
<keyword evidence="4 11" id="KW-0812">Transmembrane</keyword>
<comment type="subunit">
    <text evidence="11">Component of the TIM23 complex.</text>
</comment>
<evidence type="ECO:0000256" key="4">
    <source>
        <dbReference type="ARBA" id="ARBA00022692"/>
    </source>
</evidence>
<evidence type="ECO:0000256" key="5">
    <source>
        <dbReference type="ARBA" id="ARBA00022792"/>
    </source>
</evidence>
<dbReference type="Pfam" id="PF08294">
    <property type="entry name" value="TIM21"/>
    <property type="match status" value="1"/>
</dbReference>
<comment type="subcellular location">
    <subcellularLocation>
        <location evidence="1 11">Mitochondrion inner membrane</location>
        <topology evidence="1 11">Single-pass membrane protein</topology>
    </subcellularLocation>
</comment>
<dbReference type="PANTHER" id="PTHR13032">
    <property type="entry name" value="MITOCHONDRIAL IMPORT INNER MEMBRANE TRANSLOCASE SUBUNIT TIM21"/>
    <property type="match status" value="1"/>
</dbReference>
<protein>
    <recommendedName>
        <fullName evidence="3 11">Mitochondrial import inner membrane translocase subunit Tim21</fullName>
    </recommendedName>
</protein>
<keyword evidence="6" id="KW-0809">Transit peptide</keyword>
<dbReference type="GO" id="GO:0005744">
    <property type="term" value="C:TIM23 mitochondrial import inner membrane translocase complex"/>
    <property type="evidence" value="ECO:0007669"/>
    <property type="project" value="UniProtKB-UniRule"/>
</dbReference>
<dbReference type="OrthoDB" id="436405at2759"/>
<dbReference type="FunFam" id="3.10.450.320:FF:000002">
    <property type="entry name" value="Mitochondrial import inner membrane translocase subunit tim21"/>
    <property type="match status" value="1"/>
</dbReference>
<dbReference type="Gene3D" id="3.10.450.320">
    <property type="entry name" value="Mitochondrial import inner membrane translocase subunit Tim21"/>
    <property type="match status" value="1"/>
</dbReference>
<keyword evidence="5 11" id="KW-0999">Mitochondrion inner membrane</keyword>
<evidence type="ECO:0000256" key="7">
    <source>
        <dbReference type="ARBA" id="ARBA00022989"/>
    </source>
</evidence>
<sequence length="244" mass="27195">MAVSLTRPIAQTSLSPLHNSLFVFRAGLRPAALTTPLPPHSIRPAATDAASAARRRAVTVVNDTGRVPWQELSTGEKAARTTQQTFNLGILLVGILGTGGVATVLWLEVFSSDSKTAVFNRAADRVRGDPKCRELLAGEGLHSKRDIKAYGEPSWSRWARNRTIASRVETDKMGTEHLHMHFYVEGEQAKGTVTLHMIRPSGEKEFEYWMLALDVPGKQRYYLEDRSSKGDQRKHGRMFGVRWN</sequence>
<comment type="similarity">
    <text evidence="2 11">Belongs to the TIM21 family.</text>
</comment>
<dbReference type="GeneID" id="54477697"/>
<keyword evidence="8 11" id="KW-0496">Mitochondrion</keyword>
<evidence type="ECO:0000313" key="12">
    <source>
        <dbReference type="EMBL" id="KAF2484891.1"/>
    </source>
</evidence>
<evidence type="ECO:0000256" key="6">
    <source>
        <dbReference type="ARBA" id="ARBA00022946"/>
    </source>
</evidence>
<organism evidence="12 13">
    <name type="scientific">Neohortaea acidophila</name>
    <dbReference type="NCBI Taxonomy" id="245834"/>
    <lineage>
        <taxon>Eukaryota</taxon>
        <taxon>Fungi</taxon>
        <taxon>Dikarya</taxon>
        <taxon>Ascomycota</taxon>
        <taxon>Pezizomycotina</taxon>
        <taxon>Dothideomycetes</taxon>
        <taxon>Dothideomycetidae</taxon>
        <taxon>Mycosphaerellales</taxon>
        <taxon>Teratosphaeriaceae</taxon>
        <taxon>Neohortaea</taxon>
    </lineage>
</organism>
<dbReference type="GO" id="GO:0030150">
    <property type="term" value="P:protein import into mitochondrial matrix"/>
    <property type="evidence" value="ECO:0007669"/>
    <property type="project" value="UniProtKB-UniRule"/>
</dbReference>
<dbReference type="RefSeq" id="XP_033591460.1">
    <property type="nucleotide sequence ID" value="XM_033736695.1"/>
</dbReference>
<evidence type="ECO:0000256" key="3">
    <source>
        <dbReference type="ARBA" id="ARBA00020726"/>
    </source>
</evidence>
<keyword evidence="11" id="KW-0653">Protein transport</keyword>
<evidence type="ECO:0000256" key="11">
    <source>
        <dbReference type="RuleBase" id="RU367142"/>
    </source>
</evidence>
<accession>A0A6A6PYR1</accession>
<dbReference type="InterPro" id="IPR038552">
    <property type="entry name" value="Tim21_IMS_sf"/>
</dbReference>
<keyword evidence="7 11" id="KW-1133">Transmembrane helix</keyword>
<keyword evidence="11" id="KW-0811">Translocation</keyword>
<keyword evidence="11" id="KW-0813">Transport</keyword>
<evidence type="ECO:0000256" key="2">
    <source>
        <dbReference type="ARBA" id="ARBA00010867"/>
    </source>
</evidence>
<evidence type="ECO:0000256" key="9">
    <source>
        <dbReference type="ARBA" id="ARBA00023136"/>
    </source>
</evidence>
<keyword evidence="9 11" id="KW-0472">Membrane</keyword>
<evidence type="ECO:0000313" key="13">
    <source>
        <dbReference type="Proteomes" id="UP000799767"/>
    </source>
</evidence>